<gene>
    <name evidence="3" type="ORF">VSS16_31225</name>
</gene>
<dbReference type="RefSeq" id="WP_376735633.1">
    <property type="nucleotide sequence ID" value="NZ_JAYMRP010000040.1"/>
</dbReference>
<evidence type="ECO:0000313" key="3">
    <source>
        <dbReference type="EMBL" id="MFB8777142.1"/>
    </source>
</evidence>
<protein>
    <submittedName>
        <fullName evidence="3">Uncharacterized protein</fullName>
    </submittedName>
</protein>
<feature type="region of interest" description="Disordered" evidence="1">
    <location>
        <begin position="50"/>
        <end position="74"/>
    </location>
</feature>
<sequence length="74" mass="8085">MTVTDYYLLLAIHGVTLALLTVPPFVTFMRACAAESRAIQAALKRHAQREHADNLPVPAVPPPDFESGDPAWTN</sequence>
<comment type="caution">
    <text evidence="3">The sequence shown here is derived from an EMBL/GenBank/DDBJ whole genome shotgun (WGS) entry which is preliminary data.</text>
</comment>
<organism evidence="3 4">
    <name type="scientific">Streptomyces broussonetiae</name>
    <dbReference type="NCBI Taxonomy" id="2686304"/>
    <lineage>
        <taxon>Bacteria</taxon>
        <taxon>Bacillati</taxon>
        <taxon>Actinomycetota</taxon>
        <taxon>Actinomycetes</taxon>
        <taxon>Kitasatosporales</taxon>
        <taxon>Streptomycetaceae</taxon>
        <taxon>Streptomyces</taxon>
    </lineage>
</organism>
<dbReference type="Proteomes" id="UP001585080">
    <property type="component" value="Unassembled WGS sequence"/>
</dbReference>
<dbReference type="EMBL" id="JAYMRP010000040">
    <property type="protein sequence ID" value="MFB8777142.1"/>
    <property type="molecule type" value="Genomic_DNA"/>
</dbReference>
<evidence type="ECO:0000256" key="2">
    <source>
        <dbReference type="SAM" id="Phobius"/>
    </source>
</evidence>
<reference evidence="3 4" key="1">
    <citation type="submission" date="2024-01" db="EMBL/GenBank/DDBJ databases">
        <title>Genome mining of biosynthetic gene clusters to explore secondary metabolites of Streptomyces sp.</title>
        <authorList>
            <person name="Baig A."/>
            <person name="Ajitkumar Shintre N."/>
            <person name="Kumar H."/>
            <person name="Anbarasu A."/>
            <person name="Ramaiah S."/>
        </authorList>
    </citation>
    <scope>NUCLEOTIDE SEQUENCE [LARGE SCALE GENOMIC DNA]</scope>
    <source>
        <strain evidence="3 4">A57</strain>
    </source>
</reference>
<evidence type="ECO:0000256" key="1">
    <source>
        <dbReference type="SAM" id="MobiDB-lite"/>
    </source>
</evidence>
<feature type="transmembrane region" description="Helical" evidence="2">
    <location>
        <begin position="6"/>
        <end position="28"/>
    </location>
</feature>
<evidence type="ECO:0000313" key="4">
    <source>
        <dbReference type="Proteomes" id="UP001585080"/>
    </source>
</evidence>
<keyword evidence="2" id="KW-0812">Transmembrane</keyword>
<name>A0ABV5EJW7_9ACTN</name>
<keyword evidence="2" id="KW-0472">Membrane</keyword>
<keyword evidence="2" id="KW-1133">Transmembrane helix</keyword>
<keyword evidence="4" id="KW-1185">Reference proteome</keyword>
<accession>A0ABV5EJW7</accession>
<proteinExistence type="predicted"/>